<dbReference type="CDD" id="cd09397">
    <property type="entry name" value="LIM1_UF1"/>
    <property type="match status" value="1"/>
</dbReference>
<dbReference type="GO" id="GO:0046872">
    <property type="term" value="F:metal ion binding"/>
    <property type="evidence" value="ECO:0007669"/>
    <property type="project" value="UniProtKB-KW"/>
</dbReference>
<dbReference type="CDD" id="cd08368">
    <property type="entry name" value="LIM"/>
    <property type="match status" value="1"/>
</dbReference>
<dbReference type="PROSITE" id="PS00478">
    <property type="entry name" value="LIM_DOMAIN_1"/>
    <property type="match status" value="1"/>
</dbReference>
<dbReference type="EMBL" id="ML213505">
    <property type="protein sequence ID" value="TFK54748.1"/>
    <property type="molecule type" value="Genomic_DNA"/>
</dbReference>
<reference evidence="8 9" key="1">
    <citation type="journal article" date="2019" name="Nat. Ecol. Evol.">
        <title>Megaphylogeny resolves global patterns of mushroom evolution.</title>
        <authorList>
            <person name="Varga T."/>
            <person name="Krizsan K."/>
            <person name="Foldi C."/>
            <person name="Dima B."/>
            <person name="Sanchez-Garcia M."/>
            <person name="Sanchez-Ramirez S."/>
            <person name="Szollosi G.J."/>
            <person name="Szarkandi J.G."/>
            <person name="Papp V."/>
            <person name="Albert L."/>
            <person name="Andreopoulos W."/>
            <person name="Angelini C."/>
            <person name="Antonin V."/>
            <person name="Barry K.W."/>
            <person name="Bougher N.L."/>
            <person name="Buchanan P."/>
            <person name="Buyck B."/>
            <person name="Bense V."/>
            <person name="Catcheside P."/>
            <person name="Chovatia M."/>
            <person name="Cooper J."/>
            <person name="Damon W."/>
            <person name="Desjardin D."/>
            <person name="Finy P."/>
            <person name="Geml J."/>
            <person name="Haridas S."/>
            <person name="Hughes K."/>
            <person name="Justo A."/>
            <person name="Karasinski D."/>
            <person name="Kautmanova I."/>
            <person name="Kiss B."/>
            <person name="Kocsube S."/>
            <person name="Kotiranta H."/>
            <person name="LaButti K.M."/>
            <person name="Lechner B.E."/>
            <person name="Liimatainen K."/>
            <person name="Lipzen A."/>
            <person name="Lukacs Z."/>
            <person name="Mihaltcheva S."/>
            <person name="Morgado L.N."/>
            <person name="Niskanen T."/>
            <person name="Noordeloos M.E."/>
            <person name="Ohm R.A."/>
            <person name="Ortiz-Santana B."/>
            <person name="Ovrebo C."/>
            <person name="Racz N."/>
            <person name="Riley R."/>
            <person name="Savchenko A."/>
            <person name="Shiryaev A."/>
            <person name="Soop K."/>
            <person name="Spirin V."/>
            <person name="Szebenyi C."/>
            <person name="Tomsovsky M."/>
            <person name="Tulloss R.E."/>
            <person name="Uehling J."/>
            <person name="Grigoriev I.V."/>
            <person name="Vagvolgyi C."/>
            <person name="Papp T."/>
            <person name="Martin F.M."/>
            <person name="Miettinen O."/>
            <person name="Hibbett D.S."/>
            <person name="Nagy L.G."/>
        </authorList>
    </citation>
    <scope>NUCLEOTIDE SEQUENCE [LARGE SCALE GENOMIC DNA]</scope>
    <source>
        <strain evidence="8 9">OMC1185</strain>
    </source>
</reference>
<protein>
    <recommendedName>
        <fullName evidence="7">LIM zinc-binding domain-containing protein</fullName>
    </recommendedName>
</protein>
<name>A0A5C3NFE3_9AGAM</name>
<evidence type="ECO:0000256" key="6">
    <source>
        <dbReference type="SAM" id="MobiDB-lite"/>
    </source>
</evidence>
<dbReference type="PANTHER" id="PTHR24205:SF16">
    <property type="entry name" value="GH01042P-RELATED"/>
    <property type="match status" value="1"/>
</dbReference>
<evidence type="ECO:0000259" key="7">
    <source>
        <dbReference type="PROSITE" id="PS50023"/>
    </source>
</evidence>
<feature type="compositionally biased region" description="Polar residues" evidence="6">
    <location>
        <begin position="169"/>
        <end position="179"/>
    </location>
</feature>
<dbReference type="GO" id="GO:0005634">
    <property type="term" value="C:nucleus"/>
    <property type="evidence" value="ECO:0007669"/>
    <property type="project" value="TreeGrafter"/>
</dbReference>
<dbReference type="PANTHER" id="PTHR24205">
    <property type="entry name" value="FOUR AND A HALF LIM DOMAINS PROTEIN"/>
    <property type="match status" value="1"/>
</dbReference>
<keyword evidence="4 5" id="KW-0440">LIM domain</keyword>
<evidence type="ECO:0000256" key="2">
    <source>
        <dbReference type="ARBA" id="ARBA00022737"/>
    </source>
</evidence>
<feature type="compositionally biased region" description="Low complexity" evidence="6">
    <location>
        <begin position="150"/>
        <end position="161"/>
    </location>
</feature>
<organism evidence="8 9">
    <name type="scientific">Heliocybe sulcata</name>
    <dbReference type="NCBI Taxonomy" id="5364"/>
    <lineage>
        <taxon>Eukaryota</taxon>
        <taxon>Fungi</taxon>
        <taxon>Dikarya</taxon>
        <taxon>Basidiomycota</taxon>
        <taxon>Agaricomycotina</taxon>
        <taxon>Agaricomycetes</taxon>
        <taxon>Gloeophyllales</taxon>
        <taxon>Gloeophyllaceae</taxon>
        <taxon>Heliocybe</taxon>
    </lineage>
</organism>
<dbReference type="SUPFAM" id="SSF57716">
    <property type="entry name" value="Glucocorticoid receptor-like (DNA-binding domain)"/>
    <property type="match status" value="2"/>
</dbReference>
<keyword evidence="3 5" id="KW-0862">Zinc</keyword>
<evidence type="ECO:0000313" key="9">
    <source>
        <dbReference type="Proteomes" id="UP000305948"/>
    </source>
</evidence>
<keyword evidence="1 5" id="KW-0479">Metal-binding</keyword>
<dbReference type="OrthoDB" id="1112565at2759"/>
<sequence>MTPSLPFFEKFKNKLPGSPSAPGFGFTDERDEPRPISPDADSSSEYSGSGLAYADDTDDDEAGLMVSSTVQPLSVKDNNSPHKVRFPSMSDKSGTTRLDYSKSTSTSASSPSRGGPSNLPMRSISDSSYSSSRSGMGALDRAMETLFEDPTSPTTSTTSTSFGPGHTGLTKSNTTSNRGSGAMKLPTRSHTSPTLHTHALGEGNKKRERRCRRCERRIDDGRWVRTDNGGVLCERCWKNMYLPKCRRCNLPIEKHAVSSSDGQLKGKYHRECFNCHTCHRPFPDKTFYVFDGKPFCGYHYHEANDSLCAAATCGQPIEGPCAVSHAGDRYHPEHLLCEYPRGCSEKLDEYYEVEGRMLCERHAFMVHNGDDEEEDDDRVLKAMKRTTRFIDLTQLGGNGLR</sequence>
<evidence type="ECO:0000256" key="3">
    <source>
        <dbReference type="ARBA" id="ARBA00022833"/>
    </source>
</evidence>
<dbReference type="PROSITE" id="PS50023">
    <property type="entry name" value="LIM_DOMAIN_2"/>
    <property type="match status" value="1"/>
</dbReference>
<keyword evidence="2" id="KW-0677">Repeat</keyword>
<dbReference type="SMART" id="SM00132">
    <property type="entry name" value="LIM"/>
    <property type="match status" value="2"/>
</dbReference>
<accession>A0A5C3NFE3</accession>
<evidence type="ECO:0000256" key="4">
    <source>
        <dbReference type="ARBA" id="ARBA00023038"/>
    </source>
</evidence>
<evidence type="ECO:0000313" key="8">
    <source>
        <dbReference type="EMBL" id="TFK54748.1"/>
    </source>
</evidence>
<dbReference type="GO" id="GO:0003712">
    <property type="term" value="F:transcription coregulator activity"/>
    <property type="evidence" value="ECO:0007669"/>
    <property type="project" value="TreeGrafter"/>
</dbReference>
<gene>
    <name evidence="8" type="ORF">OE88DRAFT_951656</name>
</gene>
<feature type="compositionally biased region" description="Low complexity" evidence="6">
    <location>
        <begin position="101"/>
        <end position="134"/>
    </location>
</feature>
<evidence type="ECO:0000256" key="5">
    <source>
        <dbReference type="PROSITE-ProRule" id="PRU00125"/>
    </source>
</evidence>
<dbReference type="Gene3D" id="2.10.110.10">
    <property type="entry name" value="Cysteine Rich Protein"/>
    <property type="match status" value="2"/>
</dbReference>
<dbReference type="Pfam" id="PF00412">
    <property type="entry name" value="LIM"/>
    <property type="match status" value="2"/>
</dbReference>
<evidence type="ECO:0000256" key="1">
    <source>
        <dbReference type="ARBA" id="ARBA00022723"/>
    </source>
</evidence>
<feature type="domain" description="LIM zinc-binding" evidence="7">
    <location>
        <begin position="243"/>
        <end position="306"/>
    </location>
</feature>
<dbReference type="STRING" id="5364.A0A5C3NFE3"/>
<keyword evidence="9" id="KW-1185">Reference proteome</keyword>
<dbReference type="AlphaFoldDB" id="A0A5C3NFE3"/>
<dbReference type="InterPro" id="IPR001781">
    <property type="entry name" value="Znf_LIM"/>
</dbReference>
<dbReference type="Proteomes" id="UP000305948">
    <property type="component" value="Unassembled WGS sequence"/>
</dbReference>
<dbReference type="GO" id="GO:0030695">
    <property type="term" value="F:GTPase regulator activity"/>
    <property type="evidence" value="ECO:0007669"/>
    <property type="project" value="UniProtKB-ARBA"/>
</dbReference>
<feature type="region of interest" description="Disordered" evidence="6">
    <location>
        <begin position="1"/>
        <end position="136"/>
    </location>
</feature>
<feature type="compositionally biased region" description="Polar residues" evidence="6">
    <location>
        <begin position="66"/>
        <end position="78"/>
    </location>
</feature>
<proteinExistence type="predicted"/>
<feature type="region of interest" description="Disordered" evidence="6">
    <location>
        <begin position="148"/>
        <end position="202"/>
    </location>
</feature>